<dbReference type="InterPro" id="IPR018060">
    <property type="entry name" value="HTH_AraC"/>
</dbReference>
<keyword evidence="2" id="KW-0238">DNA-binding</keyword>
<dbReference type="GO" id="GO:0043565">
    <property type="term" value="F:sequence-specific DNA binding"/>
    <property type="evidence" value="ECO:0007669"/>
    <property type="project" value="InterPro"/>
</dbReference>
<proteinExistence type="predicted"/>
<sequence>MNSRALGPQRMCPVPAMQVLSPPPSAGLPSEPDLNFAPRFRPFYEAELSGYKAQLDKLVLPGDFRALTMHPRLQLQACRLRAGGLAVTLESTPIAVQHRAEHAADALRAEFLASFIIEGRGVITQNGASLPVETGDIIFRTTALPSEVRMLTDSRLVVIKGSLLHLLGMHLQDSSQFTAQRAASTLPMVRTAHRCLEHVFFEAAQTSPASGMFAEQALLSLLAAIYTSQALEQIPNAQRGPLESWQALTSYLDAHIADPDLSVAGVARALRASSRWVHRLFQMQGTQYNQYVRERRLQLARAALDDPRKQHLAVKDIALSCGFQDASHFSRRFQQRFGCPPNRYRTSAQPAS</sequence>
<dbReference type="InterPro" id="IPR035418">
    <property type="entry name" value="AraC-bd_2"/>
</dbReference>
<gene>
    <name evidence="5" type="primary">feaR</name>
    <name evidence="5" type="ORF">SAMEA1982600_02287</name>
</gene>
<feature type="domain" description="HTH araC/xylS-type" evidence="4">
    <location>
        <begin position="246"/>
        <end position="347"/>
    </location>
</feature>
<accession>A0A157P7E4</accession>
<evidence type="ECO:0000259" key="4">
    <source>
        <dbReference type="PROSITE" id="PS01124"/>
    </source>
</evidence>
<dbReference type="PROSITE" id="PS00041">
    <property type="entry name" value="HTH_ARAC_FAMILY_1"/>
    <property type="match status" value="1"/>
</dbReference>
<keyword evidence="1" id="KW-0805">Transcription regulation</keyword>
<dbReference type="InterPro" id="IPR020449">
    <property type="entry name" value="Tscrpt_reg_AraC-type_HTH"/>
</dbReference>
<organism evidence="5 6">
    <name type="scientific">Bordetella ansorpii</name>
    <dbReference type="NCBI Taxonomy" id="288768"/>
    <lineage>
        <taxon>Bacteria</taxon>
        <taxon>Pseudomonadati</taxon>
        <taxon>Pseudomonadota</taxon>
        <taxon>Betaproteobacteria</taxon>
        <taxon>Burkholderiales</taxon>
        <taxon>Alcaligenaceae</taxon>
        <taxon>Bordetella</taxon>
    </lineage>
</organism>
<dbReference type="EMBL" id="FKBS01000014">
    <property type="protein sequence ID" value="SAI28849.1"/>
    <property type="molecule type" value="Genomic_DNA"/>
</dbReference>
<dbReference type="InterPro" id="IPR050204">
    <property type="entry name" value="AraC_XylS_family_regulators"/>
</dbReference>
<keyword evidence="3" id="KW-0804">Transcription</keyword>
<dbReference type="Gene3D" id="1.10.10.60">
    <property type="entry name" value="Homeodomain-like"/>
    <property type="match status" value="1"/>
</dbReference>
<dbReference type="SUPFAM" id="SSF46689">
    <property type="entry name" value="Homeodomain-like"/>
    <property type="match status" value="1"/>
</dbReference>
<dbReference type="Proteomes" id="UP000077037">
    <property type="component" value="Unassembled WGS sequence"/>
</dbReference>
<name>A0A157P7E4_9BORD</name>
<dbReference type="Pfam" id="PF14525">
    <property type="entry name" value="AraC_binding_2"/>
    <property type="match status" value="1"/>
</dbReference>
<dbReference type="PRINTS" id="PR00032">
    <property type="entry name" value="HTHARAC"/>
</dbReference>
<dbReference type="InterPro" id="IPR009057">
    <property type="entry name" value="Homeodomain-like_sf"/>
</dbReference>
<protein>
    <submittedName>
        <fullName evidence="5">AraC family transcriptional regulator</fullName>
    </submittedName>
</protein>
<evidence type="ECO:0000256" key="2">
    <source>
        <dbReference type="ARBA" id="ARBA00023125"/>
    </source>
</evidence>
<reference evidence="5 6" key="1">
    <citation type="submission" date="2016-03" db="EMBL/GenBank/DDBJ databases">
        <authorList>
            <consortium name="Pathogen Informatics"/>
        </authorList>
    </citation>
    <scope>NUCLEOTIDE SEQUENCE [LARGE SCALE GENOMIC DNA]</scope>
    <source>
        <strain evidence="5 6">NCTC13364</strain>
    </source>
</reference>
<evidence type="ECO:0000256" key="3">
    <source>
        <dbReference type="ARBA" id="ARBA00023163"/>
    </source>
</evidence>
<dbReference type="GO" id="GO:0003700">
    <property type="term" value="F:DNA-binding transcription factor activity"/>
    <property type="evidence" value="ECO:0007669"/>
    <property type="project" value="InterPro"/>
</dbReference>
<dbReference type="SMART" id="SM00342">
    <property type="entry name" value="HTH_ARAC"/>
    <property type="match status" value="1"/>
</dbReference>
<evidence type="ECO:0000313" key="6">
    <source>
        <dbReference type="Proteomes" id="UP000077037"/>
    </source>
</evidence>
<evidence type="ECO:0000313" key="5">
    <source>
        <dbReference type="EMBL" id="SAI28849.1"/>
    </source>
</evidence>
<dbReference type="PANTHER" id="PTHR46796:SF6">
    <property type="entry name" value="ARAC SUBFAMILY"/>
    <property type="match status" value="1"/>
</dbReference>
<dbReference type="PROSITE" id="PS01124">
    <property type="entry name" value="HTH_ARAC_FAMILY_2"/>
    <property type="match status" value="1"/>
</dbReference>
<dbReference type="Pfam" id="PF12833">
    <property type="entry name" value="HTH_18"/>
    <property type="match status" value="1"/>
</dbReference>
<dbReference type="PANTHER" id="PTHR46796">
    <property type="entry name" value="HTH-TYPE TRANSCRIPTIONAL ACTIVATOR RHAS-RELATED"/>
    <property type="match status" value="1"/>
</dbReference>
<dbReference type="InterPro" id="IPR018062">
    <property type="entry name" value="HTH_AraC-typ_CS"/>
</dbReference>
<dbReference type="AlphaFoldDB" id="A0A157P7E4"/>
<evidence type="ECO:0000256" key="1">
    <source>
        <dbReference type="ARBA" id="ARBA00023015"/>
    </source>
</evidence>